<evidence type="ECO:0000256" key="1">
    <source>
        <dbReference type="SAM" id="MobiDB-lite"/>
    </source>
</evidence>
<accession>A0A645BSJ2</accession>
<feature type="region of interest" description="Disordered" evidence="1">
    <location>
        <begin position="56"/>
        <end position="76"/>
    </location>
</feature>
<proteinExistence type="predicted"/>
<feature type="compositionally biased region" description="Basic and acidic residues" evidence="1">
    <location>
        <begin position="56"/>
        <end position="73"/>
    </location>
</feature>
<dbReference type="EMBL" id="VSSQ01022176">
    <property type="protein sequence ID" value="MPM68295.1"/>
    <property type="molecule type" value="Genomic_DNA"/>
</dbReference>
<comment type="caution">
    <text evidence="2">The sequence shown here is derived from an EMBL/GenBank/DDBJ whole genome shotgun (WGS) entry which is preliminary data.</text>
</comment>
<gene>
    <name evidence="2" type="ORF">SDC9_115226</name>
</gene>
<dbReference type="AlphaFoldDB" id="A0A645BSJ2"/>
<evidence type="ECO:0000313" key="2">
    <source>
        <dbReference type="EMBL" id="MPM68295.1"/>
    </source>
</evidence>
<protein>
    <submittedName>
        <fullName evidence="2">Uncharacterized protein</fullName>
    </submittedName>
</protein>
<organism evidence="2">
    <name type="scientific">bioreactor metagenome</name>
    <dbReference type="NCBI Taxonomy" id="1076179"/>
    <lineage>
        <taxon>unclassified sequences</taxon>
        <taxon>metagenomes</taxon>
        <taxon>ecological metagenomes</taxon>
    </lineage>
</organism>
<reference evidence="2" key="1">
    <citation type="submission" date="2019-08" db="EMBL/GenBank/DDBJ databases">
        <authorList>
            <person name="Kucharzyk K."/>
            <person name="Murdoch R.W."/>
            <person name="Higgins S."/>
            <person name="Loffler F."/>
        </authorList>
    </citation>
    <scope>NUCLEOTIDE SEQUENCE</scope>
</reference>
<name>A0A645BSJ2_9ZZZZ</name>
<sequence length="384" mass="42335">MQRVIVALQRRRGRAEHHRGLFELAPHHRHVPGGIARRFGLFVGAFMLLVDHDQTEVGKRGEQRRTGADHDPDLSVPDAVPLRQPFAAGKAAVHHAQRVAEARPEAAHRLRRERNFRHQHDGGAPQLQRPGDGLEIDFGLARTGDAEKQSGVGRFSGVIEQSEDAVQRFALFRRRFARRVGDDFGFARFAAEFDFDFGVAADGDQTGLEQRLQYGRRGVGFGLKLFERASGSTQQFLKDDDASRGGFFAGVGLDEIVAAVGIGDGVKFVLAEMLAGAAHRAGEQRPDRLFPGAAVVIGHPAAEFEQRFGNLGGVGAESGDRLECNAGVFRPRRQRQHAAGFTGVSERHQHPRTRPDLGRQFVRHQIVEAPVEREIDDDFGDQHG</sequence>